<proteinExistence type="predicted"/>
<dbReference type="AlphaFoldDB" id="A0A2N0QRJ0"/>
<protein>
    <submittedName>
        <fullName evidence="1">Uncharacterized protein</fullName>
    </submittedName>
</protein>
<name>A0A2N0QRJ0_9GLOM</name>
<accession>A0A2N0QRJ0</accession>
<dbReference type="VEuPathDB" id="FungiDB:RhiirA1_404161"/>
<organism evidence="1 2">
    <name type="scientific">Rhizophagus irregularis</name>
    <dbReference type="NCBI Taxonomy" id="588596"/>
    <lineage>
        <taxon>Eukaryota</taxon>
        <taxon>Fungi</taxon>
        <taxon>Fungi incertae sedis</taxon>
        <taxon>Mucoromycota</taxon>
        <taxon>Glomeromycotina</taxon>
        <taxon>Glomeromycetes</taxon>
        <taxon>Glomerales</taxon>
        <taxon>Glomeraceae</taxon>
        <taxon>Rhizophagus</taxon>
    </lineage>
</organism>
<evidence type="ECO:0000313" key="1">
    <source>
        <dbReference type="EMBL" id="PKC53672.1"/>
    </source>
</evidence>
<sequence length="179" mass="19806">MVMRKKGRNLVHFKRTLIRSFKIILTLKEEMLKELGMGEVENEGENNVSDKGSLKILLKSTGSLKGVLGMGEEEMVEWGTGTVGRGRTGPEKDSMYSSMDTSHIFLKAFKHRKDLLNLGAIRTHQGRSMSLSRLSKISEIRRIGQGGLYKLRDRGILTAIAPIAHTKSAKCTSFVLGGS</sequence>
<reference evidence="1 2" key="2">
    <citation type="submission" date="2017-10" db="EMBL/GenBank/DDBJ databases">
        <title>Genome analyses suggest a sexual origin of heterokaryosis in a supposedly ancient asexual fungus.</title>
        <authorList>
            <person name="Corradi N."/>
            <person name="Sedzielewska K."/>
            <person name="Noel J."/>
            <person name="Charron P."/>
            <person name="Farinelli L."/>
            <person name="Marton T."/>
            <person name="Kruger M."/>
            <person name="Pelin A."/>
            <person name="Brachmann A."/>
            <person name="Corradi N."/>
        </authorList>
    </citation>
    <scope>NUCLEOTIDE SEQUENCE [LARGE SCALE GENOMIC DNA]</scope>
    <source>
        <strain evidence="1 2">A1</strain>
    </source>
</reference>
<dbReference type="Proteomes" id="UP000232688">
    <property type="component" value="Unassembled WGS sequence"/>
</dbReference>
<dbReference type="EMBL" id="LLXH01003967">
    <property type="protein sequence ID" value="PKC53672.1"/>
    <property type="molecule type" value="Genomic_DNA"/>
</dbReference>
<reference evidence="1 2" key="1">
    <citation type="submission" date="2017-10" db="EMBL/GenBank/DDBJ databases">
        <title>Extensive intraspecific genome diversity in a model arbuscular mycorrhizal fungus.</title>
        <authorList>
            <person name="Chen E.C.H."/>
            <person name="Morin E."/>
            <person name="Baudet D."/>
            <person name="Noel J."/>
            <person name="Ndikumana S."/>
            <person name="Charron P."/>
            <person name="St-Onge C."/>
            <person name="Giorgi J."/>
            <person name="Grigoriev I.V."/>
            <person name="Roux C."/>
            <person name="Martin F.M."/>
            <person name="Corradi N."/>
        </authorList>
    </citation>
    <scope>NUCLEOTIDE SEQUENCE [LARGE SCALE GENOMIC DNA]</scope>
    <source>
        <strain evidence="1 2">A1</strain>
    </source>
</reference>
<comment type="caution">
    <text evidence="1">The sequence shown here is derived from an EMBL/GenBank/DDBJ whole genome shotgun (WGS) entry which is preliminary data.</text>
</comment>
<evidence type="ECO:0000313" key="2">
    <source>
        <dbReference type="Proteomes" id="UP000232688"/>
    </source>
</evidence>
<gene>
    <name evidence="1" type="ORF">RhiirA1_404161</name>
</gene>